<dbReference type="Proteomes" id="UP000799436">
    <property type="component" value="Unassembled WGS sequence"/>
</dbReference>
<keyword evidence="6 7" id="KW-0472">Membrane</keyword>
<dbReference type="OrthoDB" id="418595at2759"/>
<evidence type="ECO:0000256" key="7">
    <source>
        <dbReference type="SAM" id="Phobius"/>
    </source>
</evidence>
<comment type="subcellular location">
    <subcellularLocation>
        <location evidence="1">Membrane</location>
        <topology evidence="1">Multi-pass membrane protein</topology>
    </subcellularLocation>
</comment>
<dbReference type="GO" id="GO:0006465">
    <property type="term" value="P:signal peptide processing"/>
    <property type="evidence" value="ECO:0007669"/>
    <property type="project" value="TreeGrafter"/>
</dbReference>
<evidence type="ECO:0000313" key="10">
    <source>
        <dbReference type="Proteomes" id="UP000799436"/>
    </source>
</evidence>
<keyword evidence="10" id="KW-1185">Reference proteome</keyword>
<keyword evidence="4" id="KW-0378">Hydrolase</keyword>
<dbReference type="EMBL" id="ML995838">
    <property type="protein sequence ID" value="KAF2769008.1"/>
    <property type="molecule type" value="Genomic_DNA"/>
</dbReference>
<evidence type="ECO:0000256" key="2">
    <source>
        <dbReference type="ARBA" id="ARBA00009045"/>
    </source>
</evidence>
<comment type="similarity">
    <text evidence="2">Belongs to the peptidase S54 family.</text>
</comment>
<evidence type="ECO:0000256" key="4">
    <source>
        <dbReference type="ARBA" id="ARBA00022801"/>
    </source>
</evidence>
<feature type="transmembrane region" description="Helical" evidence="7">
    <location>
        <begin position="80"/>
        <end position="98"/>
    </location>
</feature>
<name>A0A6G1L9A8_9PEZI</name>
<organism evidence="9 10">
    <name type="scientific">Teratosphaeria nubilosa</name>
    <dbReference type="NCBI Taxonomy" id="161662"/>
    <lineage>
        <taxon>Eukaryota</taxon>
        <taxon>Fungi</taxon>
        <taxon>Dikarya</taxon>
        <taxon>Ascomycota</taxon>
        <taxon>Pezizomycotina</taxon>
        <taxon>Dothideomycetes</taxon>
        <taxon>Dothideomycetidae</taxon>
        <taxon>Mycosphaerellales</taxon>
        <taxon>Teratosphaeriaceae</taxon>
        <taxon>Teratosphaeria</taxon>
    </lineage>
</organism>
<gene>
    <name evidence="9" type="ORF">EJ03DRAFT_327780</name>
</gene>
<dbReference type="InterPro" id="IPR050925">
    <property type="entry name" value="Rhomboid_protease_S54"/>
</dbReference>
<accession>A0A6G1L9A8</accession>
<dbReference type="GO" id="GO:0004252">
    <property type="term" value="F:serine-type endopeptidase activity"/>
    <property type="evidence" value="ECO:0007669"/>
    <property type="project" value="InterPro"/>
</dbReference>
<feature type="transmembrane region" description="Helical" evidence="7">
    <location>
        <begin position="195"/>
        <end position="215"/>
    </location>
</feature>
<sequence>MLASLASRLSAAKPFRLSSPVATTRAFSRGTATNKPRHTMPDQSFFTSRASLRYQSNGFLLRRSFASYHHASHPGFVTSAIYLIIGLNTAVFAAWQYAEVTRDFNIIRLLEDHFLLSERNVKAGRYWTLVTSAFSHMHIWHFALNMMTFRTFATVLMWAGVGATQLVTLTLGSALVGSLAMLYHYRTRRGDSRSALGASGAVMGLGSAATCLMPFSKWTLMFIPIPMPLWLLTGLYAAVDIYFLDSEISPIGHAAHLGGTMFGAVYYLAYLRNYGGIWLSFRRLLRR</sequence>
<evidence type="ECO:0000256" key="3">
    <source>
        <dbReference type="ARBA" id="ARBA00022692"/>
    </source>
</evidence>
<dbReference type="PANTHER" id="PTHR43731:SF14">
    <property type="entry name" value="PRESENILIN-ASSOCIATED RHOMBOID-LIKE PROTEIN, MITOCHONDRIAL"/>
    <property type="match status" value="1"/>
</dbReference>
<dbReference type="SUPFAM" id="SSF144091">
    <property type="entry name" value="Rhomboid-like"/>
    <property type="match status" value="1"/>
</dbReference>
<dbReference type="AlphaFoldDB" id="A0A6G1L9A8"/>
<feature type="transmembrane region" description="Helical" evidence="7">
    <location>
        <begin position="221"/>
        <end position="244"/>
    </location>
</feature>
<evidence type="ECO:0000256" key="1">
    <source>
        <dbReference type="ARBA" id="ARBA00004141"/>
    </source>
</evidence>
<dbReference type="InterPro" id="IPR022764">
    <property type="entry name" value="Peptidase_S54_rhomboid_dom"/>
</dbReference>
<evidence type="ECO:0000256" key="5">
    <source>
        <dbReference type="ARBA" id="ARBA00022989"/>
    </source>
</evidence>
<evidence type="ECO:0000313" key="9">
    <source>
        <dbReference type="EMBL" id="KAF2769008.1"/>
    </source>
</evidence>
<evidence type="ECO:0000256" key="6">
    <source>
        <dbReference type="ARBA" id="ARBA00023136"/>
    </source>
</evidence>
<keyword evidence="3 7" id="KW-0812">Transmembrane</keyword>
<dbReference type="Gene3D" id="1.20.1540.10">
    <property type="entry name" value="Rhomboid-like"/>
    <property type="match status" value="1"/>
</dbReference>
<evidence type="ECO:0000259" key="8">
    <source>
        <dbReference type="Pfam" id="PF01694"/>
    </source>
</evidence>
<dbReference type="Pfam" id="PF01694">
    <property type="entry name" value="Rhomboid"/>
    <property type="match status" value="1"/>
</dbReference>
<dbReference type="GO" id="GO:0016020">
    <property type="term" value="C:membrane"/>
    <property type="evidence" value="ECO:0007669"/>
    <property type="project" value="UniProtKB-SubCell"/>
</dbReference>
<dbReference type="PANTHER" id="PTHR43731">
    <property type="entry name" value="RHOMBOID PROTEASE"/>
    <property type="match status" value="1"/>
</dbReference>
<keyword evidence="5 7" id="KW-1133">Transmembrane helix</keyword>
<proteinExistence type="inferred from homology"/>
<reference evidence="9" key="1">
    <citation type="journal article" date="2020" name="Stud. Mycol.">
        <title>101 Dothideomycetes genomes: a test case for predicting lifestyles and emergence of pathogens.</title>
        <authorList>
            <person name="Haridas S."/>
            <person name="Albert R."/>
            <person name="Binder M."/>
            <person name="Bloem J."/>
            <person name="Labutti K."/>
            <person name="Salamov A."/>
            <person name="Andreopoulos B."/>
            <person name="Baker S."/>
            <person name="Barry K."/>
            <person name="Bills G."/>
            <person name="Bluhm B."/>
            <person name="Cannon C."/>
            <person name="Castanera R."/>
            <person name="Culley D."/>
            <person name="Daum C."/>
            <person name="Ezra D."/>
            <person name="Gonzalez J."/>
            <person name="Henrissat B."/>
            <person name="Kuo A."/>
            <person name="Liang C."/>
            <person name="Lipzen A."/>
            <person name="Lutzoni F."/>
            <person name="Magnuson J."/>
            <person name="Mondo S."/>
            <person name="Nolan M."/>
            <person name="Ohm R."/>
            <person name="Pangilinan J."/>
            <person name="Park H.-J."/>
            <person name="Ramirez L."/>
            <person name="Alfaro M."/>
            <person name="Sun H."/>
            <person name="Tritt A."/>
            <person name="Yoshinaga Y."/>
            <person name="Zwiers L.-H."/>
            <person name="Turgeon B."/>
            <person name="Goodwin S."/>
            <person name="Spatafora J."/>
            <person name="Crous P."/>
            <person name="Grigoriev I."/>
        </authorList>
    </citation>
    <scope>NUCLEOTIDE SEQUENCE</scope>
    <source>
        <strain evidence="9">CBS 116005</strain>
    </source>
</reference>
<dbReference type="InterPro" id="IPR035952">
    <property type="entry name" value="Rhomboid-like_sf"/>
</dbReference>
<feature type="transmembrane region" description="Helical" evidence="7">
    <location>
        <begin position="251"/>
        <end position="270"/>
    </location>
</feature>
<protein>
    <submittedName>
        <fullName evidence="9">Rhomboid-domain-containing protein</fullName>
    </submittedName>
</protein>
<feature type="transmembrane region" description="Helical" evidence="7">
    <location>
        <begin position="155"/>
        <end position="183"/>
    </location>
</feature>
<feature type="domain" description="Peptidase S54 rhomboid" evidence="8">
    <location>
        <begin position="124"/>
        <end position="272"/>
    </location>
</feature>